<evidence type="ECO:0000313" key="1">
    <source>
        <dbReference type="EMBL" id="GIY38574.1"/>
    </source>
</evidence>
<accession>A0AAV4SZW9</accession>
<organism evidence="1 2">
    <name type="scientific">Caerostris darwini</name>
    <dbReference type="NCBI Taxonomy" id="1538125"/>
    <lineage>
        <taxon>Eukaryota</taxon>
        <taxon>Metazoa</taxon>
        <taxon>Ecdysozoa</taxon>
        <taxon>Arthropoda</taxon>
        <taxon>Chelicerata</taxon>
        <taxon>Arachnida</taxon>
        <taxon>Araneae</taxon>
        <taxon>Araneomorphae</taxon>
        <taxon>Entelegynae</taxon>
        <taxon>Araneoidea</taxon>
        <taxon>Araneidae</taxon>
        <taxon>Caerostris</taxon>
    </lineage>
</organism>
<dbReference type="AlphaFoldDB" id="A0AAV4SZW9"/>
<sequence>MSDPPTIFEKFNDTSSLKLHRKRKCSNLCRSNNAADDFPFAIFNCSEGKKECFHFTMVFLSPEEVCVAYHTHPRVWKLLPVCRFRFLQMGCFADCADKKTRGNSFV</sequence>
<gene>
    <name evidence="1" type="ORF">CDAR_399461</name>
</gene>
<comment type="caution">
    <text evidence="1">The sequence shown here is derived from an EMBL/GenBank/DDBJ whole genome shotgun (WGS) entry which is preliminary data.</text>
</comment>
<reference evidence="1 2" key="1">
    <citation type="submission" date="2021-06" db="EMBL/GenBank/DDBJ databases">
        <title>Caerostris darwini draft genome.</title>
        <authorList>
            <person name="Kono N."/>
            <person name="Arakawa K."/>
        </authorList>
    </citation>
    <scope>NUCLEOTIDE SEQUENCE [LARGE SCALE GENOMIC DNA]</scope>
</reference>
<name>A0AAV4SZW9_9ARAC</name>
<proteinExistence type="predicted"/>
<protein>
    <submittedName>
        <fullName evidence="1">Uncharacterized protein</fullName>
    </submittedName>
</protein>
<evidence type="ECO:0000313" key="2">
    <source>
        <dbReference type="Proteomes" id="UP001054837"/>
    </source>
</evidence>
<dbReference type="Proteomes" id="UP001054837">
    <property type="component" value="Unassembled WGS sequence"/>
</dbReference>
<dbReference type="EMBL" id="BPLQ01008641">
    <property type="protein sequence ID" value="GIY38574.1"/>
    <property type="molecule type" value="Genomic_DNA"/>
</dbReference>
<keyword evidence="2" id="KW-1185">Reference proteome</keyword>